<dbReference type="EMBL" id="BLXT01003539">
    <property type="protein sequence ID" value="GFO01774.1"/>
    <property type="molecule type" value="Genomic_DNA"/>
</dbReference>
<accession>A0AAV4A2C8</accession>
<sequence length="79" mass="8793">MCITQLLLGDDQNRLTCLCVCSFKQPRQACWSGEISGSISQKNDDDVTCMVNVNCELFRESVLALYLRAGFSFSTTFAV</sequence>
<dbReference type="Proteomes" id="UP000735302">
    <property type="component" value="Unassembled WGS sequence"/>
</dbReference>
<protein>
    <submittedName>
        <fullName evidence="1">Uncharacterized protein</fullName>
    </submittedName>
</protein>
<reference evidence="1 2" key="1">
    <citation type="journal article" date="2021" name="Elife">
        <title>Chloroplast acquisition without the gene transfer in kleptoplastic sea slugs, Plakobranchus ocellatus.</title>
        <authorList>
            <person name="Maeda T."/>
            <person name="Takahashi S."/>
            <person name="Yoshida T."/>
            <person name="Shimamura S."/>
            <person name="Takaki Y."/>
            <person name="Nagai Y."/>
            <person name="Toyoda A."/>
            <person name="Suzuki Y."/>
            <person name="Arimoto A."/>
            <person name="Ishii H."/>
            <person name="Satoh N."/>
            <person name="Nishiyama T."/>
            <person name="Hasebe M."/>
            <person name="Maruyama T."/>
            <person name="Minagawa J."/>
            <person name="Obokata J."/>
            <person name="Shigenobu S."/>
        </authorList>
    </citation>
    <scope>NUCLEOTIDE SEQUENCE [LARGE SCALE GENOMIC DNA]</scope>
</reference>
<name>A0AAV4A2C8_9GAST</name>
<organism evidence="1 2">
    <name type="scientific">Plakobranchus ocellatus</name>
    <dbReference type="NCBI Taxonomy" id="259542"/>
    <lineage>
        <taxon>Eukaryota</taxon>
        <taxon>Metazoa</taxon>
        <taxon>Spiralia</taxon>
        <taxon>Lophotrochozoa</taxon>
        <taxon>Mollusca</taxon>
        <taxon>Gastropoda</taxon>
        <taxon>Heterobranchia</taxon>
        <taxon>Euthyneura</taxon>
        <taxon>Panpulmonata</taxon>
        <taxon>Sacoglossa</taxon>
        <taxon>Placobranchoidea</taxon>
        <taxon>Plakobranchidae</taxon>
        <taxon>Plakobranchus</taxon>
    </lineage>
</organism>
<gene>
    <name evidence="1" type="ORF">PoB_002827900</name>
</gene>
<proteinExistence type="predicted"/>
<keyword evidence="2" id="KW-1185">Reference proteome</keyword>
<evidence type="ECO:0000313" key="1">
    <source>
        <dbReference type="EMBL" id="GFO01774.1"/>
    </source>
</evidence>
<dbReference type="AlphaFoldDB" id="A0AAV4A2C8"/>
<evidence type="ECO:0000313" key="2">
    <source>
        <dbReference type="Proteomes" id="UP000735302"/>
    </source>
</evidence>
<comment type="caution">
    <text evidence="1">The sequence shown here is derived from an EMBL/GenBank/DDBJ whole genome shotgun (WGS) entry which is preliminary data.</text>
</comment>